<dbReference type="PROSITE" id="PS00383">
    <property type="entry name" value="TYR_PHOSPHATASE_1"/>
    <property type="match status" value="1"/>
</dbReference>
<dbReference type="PANTHER" id="PTHR45983:SF1">
    <property type="entry name" value="TYROSINE-PROTEIN PHOSPHATASE NON-RECEPTOR TYPE 22"/>
    <property type="match status" value="1"/>
</dbReference>
<name>Q4S655_TETNG</name>
<reference evidence="8" key="1">
    <citation type="journal article" date="2004" name="Nature">
        <title>Genome duplication in the teleost fish Tetraodon nigroviridis reveals the early vertebrate proto-karyotype.</title>
        <authorList>
            <person name="Jaillon O."/>
            <person name="Aury J.-M."/>
            <person name="Brunet F."/>
            <person name="Petit J.-L."/>
            <person name="Stange-Thomann N."/>
            <person name="Mauceli E."/>
            <person name="Bouneau L."/>
            <person name="Fischer C."/>
            <person name="Ozouf-Costaz C."/>
            <person name="Bernot A."/>
            <person name="Nicaud S."/>
            <person name="Jaffe D."/>
            <person name="Fisher S."/>
            <person name="Lutfalla G."/>
            <person name="Dossat C."/>
            <person name="Segurens B."/>
            <person name="Dasilva C."/>
            <person name="Salanoubat M."/>
            <person name="Levy M."/>
            <person name="Boudet N."/>
            <person name="Castellano S."/>
            <person name="Anthouard V."/>
            <person name="Jubin C."/>
            <person name="Castelli V."/>
            <person name="Katinka M."/>
            <person name="Vacherie B."/>
            <person name="Biemont C."/>
            <person name="Skalli Z."/>
            <person name="Cattolico L."/>
            <person name="Poulain J."/>
            <person name="De Berardinis V."/>
            <person name="Cruaud C."/>
            <person name="Duprat S."/>
            <person name="Brottier P."/>
            <person name="Coutanceau J.-P."/>
            <person name="Gouzy J."/>
            <person name="Parra G."/>
            <person name="Lardier G."/>
            <person name="Chapple C."/>
            <person name="McKernan K.J."/>
            <person name="McEwan P."/>
            <person name="Bosak S."/>
            <person name="Kellis M."/>
            <person name="Volff J.-N."/>
            <person name="Guigo R."/>
            <person name="Zody M.C."/>
            <person name="Mesirov J."/>
            <person name="Lindblad-Toh K."/>
            <person name="Birren B."/>
            <person name="Nusbaum C."/>
            <person name="Kahn D."/>
            <person name="Robinson-Rechavi M."/>
            <person name="Laudet V."/>
            <person name="Schachter V."/>
            <person name="Quetier F."/>
            <person name="Saurin W."/>
            <person name="Scarpelli C."/>
            <person name="Wincker P."/>
            <person name="Lander E.S."/>
            <person name="Weissenbach J."/>
            <person name="Roest Crollius H."/>
        </authorList>
    </citation>
    <scope>NUCLEOTIDE SEQUENCE [LARGE SCALE GENOMIC DNA]</scope>
</reference>
<protein>
    <recommendedName>
        <fullName evidence="1">protein-tyrosine-phosphatase</fullName>
        <ecNumber evidence="1">3.1.3.48</ecNumber>
    </recommendedName>
</protein>
<dbReference type="PRINTS" id="PR00700">
    <property type="entry name" value="PRTYPHPHTASE"/>
</dbReference>
<organism evidence="8">
    <name type="scientific">Tetraodon nigroviridis</name>
    <name type="common">Spotted green pufferfish</name>
    <name type="synonym">Chelonodon nigroviridis</name>
    <dbReference type="NCBI Taxonomy" id="99883"/>
    <lineage>
        <taxon>Eukaryota</taxon>
        <taxon>Metazoa</taxon>
        <taxon>Chordata</taxon>
        <taxon>Craniata</taxon>
        <taxon>Vertebrata</taxon>
        <taxon>Euteleostomi</taxon>
        <taxon>Actinopterygii</taxon>
        <taxon>Neopterygii</taxon>
        <taxon>Teleostei</taxon>
        <taxon>Neoteleostei</taxon>
        <taxon>Acanthomorphata</taxon>
        <taxon>Eupercaria</taxon>
        <taxon>Tetraodontiformes</taxon>
        <taxon>Tetradontoidea</taxon>
        <taxon>Tetraodontidae</taxon>
        <taxon>Tetraodon</taxon>
    </lineage>
</organism>
<dbReference type="GO" id="GO:0004726">
    <property type="term" value="F:non-membrane spanning protein tyrosine phosphatase activity"/>
    <property type="evidence" value="ECO:0007669"/>
    <property type="project" value="InterPro"/>
</dbReference>
<evidence type="ECO:0000259" key="6">
    <source>
        <dbReference type="PROSITE" id="PS50055"/>
    </source>
</evidence>
<feature type="compositionally biased region" description="Basic and acidic residues" evidence="5">
    <location>
        <begin position="11"/>
        <end position="26"/>
    </location>
</feature>
<sequence length="509" mass="57113">FQRLKSQSNKFRNEKTYSSKAAEKQENVKKNRYKDIVPFDHSRVKLNFITSRNDSDYINASFIRGVFSSTEYIATQGPLPHTLLDFFRMLWEYNAEVVIMACREFEMGKRKCERYWPQTQEPPFVCEPFTVYCLSEESRGDYLARTLQVTYKNVSTVSWANSPQTDGRFSSPATRQCHKRLRTLEVVQSLGECFGSENSSAFFQCSRTLKQLHYVTWPDHGVPESIPSILQMLEEMRSYQSYGDASICIHCSAGCGRTGVLCVIDYTWNLLKEQMITPDFNIYDLVQDMRKQRPSLVQTKTTVVPSSPGPDTENAIFGPHGQINFQEVLEQDFLPQYQDSTPSTSRDAPDSEAQQQWNLLQEAAPGGPRGLAPVRQQQSGWRASAAALCAVADHGRSRLSDGTAEKDEEVPPPLPQRTPESYILAADAGGSWNISGTSPLFVQRRFYSCGHHDNNNVPCVNVPWPPDDPCERLPVMISADAAAEAAGRPGGESNTLTLHAPLVLILTGK</sequence>
<dbReference type="SMART" id="SM00194">
    <property type="entry name" value="PTPc"/>
    <property type="match status" value="1"/>
</dbReference>
<dbReference type="EC" id="3.1.3.48" evidence="1"/>
<dbReference type="GO" id="GO:0050852">
    <property type="term" value="P:T cell receptor signaling pathway"/>
    <property type="evidence" value="ECO:0007669"/>
    <property type="project" value="TreeGrafter"/>
</dbReference>
<comment type="caution">
    <text evidence="8">The sequence shown here is derived from an EMBL/GenBank/DDBJ whole genome shotgun (WGS) entry which is preliminary data.</text>
</comment>
<dbReference type="KEGG" id="tng:GSTEN00023440G001"/>
<dbReference type="InterPro" id="IPR003595">
    <property type="entry name" value="Tyr_Pase_cat"/>
</dbReference>
<dbReference type="GO" id="GO:0050868">
    <property type="term" value="P:negative regulation of T cell activation"/>
    <property type="evidence" value="ECO:0007669"/>
    <property type="project" value="TreeGrafter"/>
</dbReference>
<feature type="compositionally biased region" description="Polar residues" evidence="5">
    <location>
        <begin position="1"/>
        <end position="10"/>
    </location>
</feature>
<evidence type="ECO:0000256" key="5">
    <source>
        <dbReference type="SAM" id="MobiDB-lite"/>
    </source>
</evidence>
<dbReference type="Gene3D" id="3.90.190.10">
    <property type="entry name" value="Protein tyrosine phosphatase superfamily"/>
    <property type="match status" value="1"/>
</dbReference>
<evidence type="ECO:0000259" key="7">
    <source>
        <dbReference type="PROSITE" id="PS50056"/>
    </source>
</evidence>
<dbReference type="GO" id="GO:0005737">
    <property type="term" value="C:cytoplasm"/>
    <property type="evidence" value="ECO:0007669"/>
    <property type="project" value="TreeGrafter"/>
</dbReference>
<dbReference type="GO" id="GO:0005634">
    <property type="term" value="C:nucleus"/>
    <property type="evidence" value="ECO:0007669"/>
    <property type="project" value="TreeGrafter"/>
</dbReference>
<dbReference type="PANTHER" id="PTHR45983">
    <property type="entry name" value="TYROSINE PHOSPHATSE N18, PUTATIVE-RELATED"/>
    <property type="match status" value="1"/>
</dbReference>
<evidence type="ECO:0000256" key="4">
    <source>
        <dbReference type="ARBA" id="ARBA00034734"/>
    </source>
</evidence>
<dbReference type="InterPro" id="IPR000387">
    <property type="entry name" value="Tyr_Pase_dom"/>
</dbReference>
<evidence type="ECO:0000256" key="2">
    <source>
        <dbReference type="ARBA" id="ARBA00022801"/>
    </source>
</evidence>
<evidence type="ECO:0000313" key="8">
    <source>
        <dbReference type="EMBL" id="CAG03877.1"/>
    </source>
</evidence>
<dbReference type="PROSITE" id="PS50056">
    <property type="entry name" value="TYR_PHOSPHATASE_2"/>
    <property type="match status" value="1"/>
</dbReference>
<gene>
    <name evidence="8" type="ORF">GSTENG00023440001</name>
</gene>
<feature type="region of interest" description="Disordered" evidence="5">
    <location>
        <begin position="1"/>
        <end position="26"/>
    </location>
</feature>
<keyword evidence="2" id="KW-0378">Hydrolase</keyword>
<dbReference type="InterPro" id="IPR047170">
    <property type="entry name" value="PTN12/18/22"/>
</dbReference>
<keyword evidence="3" id="KW-0904">Protein phosphatase</keyword>
<dbReference type="OrthoDB" id="10253954at2759"/>
<feature type="domain" description="Tyrosine specific protein phosphatases" evidence="7">
    <location>
        <begin position="227"/>
        <end position="304"/>
    </location>
</feature>
<evidence type="ECO:0000256" key="1">
    <source>
        <dbReference type="ARBA" id="ARBA00013064"/>
    </source>
</evidence>
<dbReference type="PROSITE" id="PS50055">
    <property type="entry name" value="TYR_PHOSPHATASE_PTP"/>
    <property type="match status" value="1"/>
</dbReference>
<dbReference type="SMART" id="SM00404">
    <property type="entry name" value="PTPc_motif"/>
    <property type="match status" value="1"/>
</dbReference>
<dbReference type="SUPFAM" id="SSF52799">
    <property type="entry name" value="(Phosphotyrosine protein) phosphatases II"/>
    <property type="match status" value="1"/>
</dbReference>
<dbReference type="AlphaFoldDB" id="Q4S655"/>
<comment type="similarity">
    <text evidence="4">Belongs to the protein-tyrosine phosphatase family. Non-receptor class 4 subfamily.</text>
</comment>
<accession>Q4S655</accession>
<feature type="non-terminal residue" evidence="8">
    <location>
        <position position="509"/>
    </location>
</feature>
<proteinExistence type="inferred from homology"/>
<dbReference type="EMBL" id="CAAE01014729">
    <property type="protein sequence ID" value="CAG03877.1"/>
    <property type="molecule type" value="Genomic_DNA"/>
</dbReference>
<dbReference type="InterPro" id="IPR029021">
    <property type="entry name" value="Prot-tyrosine_phosphatase-like"/>
</dbReference>
<dbReference type="InterPro" id="IPR000242">
    <property type="entry name" value="PTP_cat"/>
</dbReference>
<dbReference type="Pfam" id="PF00102">
    <property type="entry name" value="Y_phosphatase"/>
    <property type="match status" value="2"/>
</dbReference>
<feature type="region of interest" description="Disordered" evidence="5">
    <location>
        <begin position="396"/>
        <end position="417"/>
    </location>
</feature>
<evidence type="ECO:0000256" key="3">
    <source>
        <dbReference type="ARBA" id="ARBA00022912"/>
    </source>
</evidence>
<feature type="compositionally biased region" description="Basic and acidic residues" evidence="5">
    <location>
        <begin position="396"/>
        <end position="405"/>
    </location>
</feature>
<feature type="domain" description="Tyrosine-protein phosphatase" evidence="6">
    <location>
        <begin position="1"/>
        <end position="299"/>
    </location>
</feature>
<dbReference type="InterPro" id="IPR016130">
    <property type="entry name" value="Tyr_Pase_AS"/>
</dbReference>
<reference evidence="8" key="2">
    <citation type="submission" date="2004-02" db="EMBL/GenBank/DDBJ databases">
        <authorList>
            <consortium name="Genoscope"/>
            <consortium name="Whitehead Institute Centre for Genome Research"/>
        </authorList>
    </citation>
    <scope>NUCLEOTIDE SEQUENCE</scope>
</reference>